<dbReference type="Pfam" id="PF00890">
    <property type="entry name" value="FAD_binding_2"/>
    <property type="match status" value="1"/>
</dbReference>
<dbReference type="InterPro" id="IPR015939">
    <property type="entry name" value="Fum_Rdtase/Succ_DH_flav-like_C"/>
</dbReference>
<comment type="similarity">
    <text evidence="3 12">Belongs to the FAD-dependent oxidoreductase 2 family. NadB subfamily.</text>
</comment>
<dbReference type="InterPro" id="IPR003953">
    <property type="entry name" value="FAD-dep_OxRdtase_2_FAD-bd"/>
</dbReference>
<dbReference type="InterPro" id="IPR005288">
    <property type="entry name" value="NadB"/>
</dbReference>
<comment type="caution">
    <text evidence="15">The sequence shown here is derived from an EMBL/GenBank/DDBJ whole genome shotgun (WGS) entry which is preliminary data.</text>
</comment>
<dbReference type="InterPro" id="IPR036188">
    <property type="entry name" value="FAD/NAD-bd_sf"/>
</dbReference>
<organism evidence="15 16">
    <name type="scientific">Aeribacillus pallidus</name>
    <dbReference type="NCBI Taxonomy" id="33936"/>
    <lineage>
        <taxon>Bacteria</taxon>
        <taxon>Bacillati</taxon>
        <taxon>Bacillota</taxon>
        <taxon>Bacilli</taxon>
        <taxon>Bacillales</taxon>
        <taxon>Bacillaceae</taxon>
        <taxon>Aeribacillus</taxon>
    </lineage>
</organism>
<dbReference type="PRINTS" id="PR00368">
    <property type="entry name" value="FADPNR"/>
</dbReference>
<dbReference type="STRING" id="33936.AZI98_09060"/>
<keyword evidence="16" id="KW-1185">Reference proteome</keyword>
<evidence type="ECO:0000256" key="3">
    <source>
        <dbReference type="ARBA" id="ARBA00008562"/>
    </source>
</evidence>
<dbReference type="SUPFAM" id="SSF56425">
    <property type="entry name" value="Succinate dehydrogenase/fumarate reductase flavoprotein, catalytic domain"/>
    <property type="match status" value="1"/>
</dbReference>
<name>A0A165XMQ6_9BACI</name>
<evidence type="ECO:0000313" key="15">
    <source>
        <dbReference type="EMBL" id="KZN96200.1"/>
    </source>
</evidence>
<dbReference type="GO" id="GO:0033765">
    <property type="term" value="F:steroid dehydrogenase activity, acting on the CH-CH group of donors"/>
    <property type="evidence" value="ECO:0007669"/>
    <property type="project" value="UniProtKB-ARBA"/>
</dbReference>
<evidence type="ECO:0000256" key="2">
    <source>
        <dbReference type="ARBA" id="ARBA00004950"/>
    </source>
</evidence>
<comment type="subcellular location">
    <subcellularLocation>
        <location evidence="12">Cytoplasm</location>
    </subcellularLocation>
</comment>
<dbReference type="InterPro" id="IPR037099">
    <property type="entry name" value="Fum_R/Succ_DH_flav-like_C_sf"/>
</dbReference>
<evidence type="ECO:0000256" key="6">
    <source>
        <dbReference type="ARBA" id="ARBA00022630"/>
    </source>
</evidence>
<dbReference type="NCBIfam" id="TIGR00551">
    <property type="entry name" value="nadB"/>
    <property type="match status" value="1"/>
</dbReference>
<dbReference type="UniPathway" id="UPA00253">
    <property type="reaction ID" value="UER00326"/>
</dbReference>
<evidence type="ECO:0000256" key="7">
    <source>
        <dbReference type="ARBA" id="ARBA00022642"/>
    </source>
</evidence>
<dbReference type="OrthoDB" id="9806724at2"/>
<dbReference type="Gene3D" id="1.20.58.100">
    <property type="entry name" value="Fumarate reductase/succinate dehydrogenase flavoprotein-like, C-terminal domain"/>
    <property type="match status" value="1"/>
</dbReference>
<dbReference type="FunFam" id="3.90.700.10:FF:000002">
    <property type="entry name" value="L-aspartate oxidase"/>
    <property type="match status" value="1"/>
</dbReference>
<evidence type="ECO:0000256" key="9">
    <source>
        <dbReference type="ARBA" id="ARBA00023002"/>
    </source>
</evidence>
<dbReference type="GO" id="GO:0034628">
    <property type="term" value="P:'de novo' NAD+ biosynthetic process from L-aspartate"/>
    <property type="evidence" value="ECO:0007669"/>
    <property type="project" value="TreeGrafter"/>
</dbReference>
<gene>
    <name evidence="15" type="ORF">AZI98_09060</name>
</gene>
<dbReference type="Gene3D" id="3.90.700.10">
    <property type="entry name" value="Succinate dehydrogenase/fumarate reductase flavoprotein, catalytic domain"/>
    <property type="match status" value="1"/>
</dbReference>
<keyword evidence="7 12" id="KW-0662">Pyridine nucleotide biosynthesis</keyword>
<keyword evidence="9 12" id="KW-0560">Oxidoreductase</keyword>
<evidence type="ECO:0000313" key="16">
    <source>
        <dbReference type="Proteomes" id="UP000076476"/>
    </source>
</evidence>
<dbReference type="PANTHER" id="PTHR42716:SF2">
    <property type="entry name" value="L-ASPARTATE OXIDASE, CHLOROPLASTIC"/>
    <property type="match status" value="1"/>
</dbReference>
<feature type="domain" description="Fumarate reductase/succinate dehydrogenase flavoprotein-like C-terminal" evidence="14">
    <location>
        <begin position="413"/>
        <end position="504"/>
    </location>
</feature>
<comment type="pathway">
    <text evidence="2 12">Cofactor biosynthesis; NAD(+) biosynthesis; iminoaspartate from L-aspartate (oxidase route): step 1/1.</text>
</comment>
<evidence type="ECO:0000256" key="5">
    <source>
        <dbReference type="ARBA" id="ARBA00021901"/>
    </source>
</evidence>
<keyword evidence="6 12" id="KW-0285">Flavoprotein</keyword>
<sequence>MTHYDVIIVGSGIAALTVASELCEKMNILMITKTMKTSSNSHLAQGGIACAIHENDHSCLHYEDTLYAGRYHNKKEAVELLVQEGKEIISSLMDEGFPFDKDEQGNVDLGNEGAHSFRRILHAGGDATGRKMVEHFLKKITNRITINEYQFVCDVVVKDGRAVGIITKTADENIHVYTASHIILATGGCGQAYEWTSNHPNATGDGLAIAFRAGCRLIDMEFTQFHPTMLYINGTCRGLISEAVRGEGAVLIDETGQRFMSEIHPLGDLAPRDVVARAIYRKYRDGHQVYLDISEIQFFSERFPTIAEMCRQNRVNLSKKKIPVVPGMHFLMGGIETDLVGRTNIDRLYAVGELACTGVHGANRLASNSLLEGLVFGKRIAKFILDQRLSSQESFGDFHWNEHEKTEVPEKGEIRKILTKWVGIERTHGELSWAVSWLKRYVKYFPLNAISYSIEEIERINMITAGYLIAKGALLRKESRGGHFRIDYPGEKPEWLEKRIVQTNEQRIGAVET</sequence>
<evidence type="ECO:0000259" key="14">
    <source>
        <dbReference type="Pfam" id="PF02910"/>
    </source>
</evidence>
<protein>
    <recommendedName>
        <fullName evidence="5 11">L-aspartate oxidase</fullName>
        <ecNumber evidence="4 11">1.4.3.16</ecNumber>
    </recommendedName>
</protein>
<dbReference type="GO" id="GO:0008734">
    <property type="term" value="F:L-aspartate oxidase activity"/>
    <property type="evidence" value="ECO:0007669"/>
    <property type="project" value="UniProtKB-UniRule"/>
</dbReference>
<dbReference type="Gene3D" id="3.50.50.60">
    <property type="entry name" value="FAD/NAD(P)-binding domain"/>
    <property type="match status" value="1"/>
</dbReference>
<evidence type="ECO:0000256" key="4">
    <source>
        <dbReference type="ARBA" id="ARBA00012173"/>
    </source>
</evidence>
<evidence type="ECO:0000256" key="10">
    <source>
        <dbReference type="ARBA" id="ARBA00048305"/>
    </source>
</evidence>
<dbReference type="AlphaFoldDB" id="A0A165XMQ6"/>
<comment type="function">
    <text evidence="12">Catalyzes the oxidation of L-aspartate to iminoaspartate.</text>
</comment>
<comment type="catalytic activity">
    <reaction evidence="10">
        <text>L-aspartate + O2 = iminosuccinate + H2O2</text>
        <dbReference type="Rhea" id="RHEA:25876"/>
        <dbReference type="ChEBI" id="CHEBI:15379"/>
        <dbReference type="ChEBI" id="CHEBI:16240"/>
        <dbReference type="ChEBI" id="CHEBI:29991"/>
        <dbReference type="ChEBI" id="CHEBI:77875"/>
        <dbReference type="EC" id="1.4.3.16"/>
    </reaction>
    <physiologicalReaction direction="left-to-right" evidence="10">
        <dbReference type="Rhea" id="RHEA:25877"/>
    </physiologicalReaction>
</comment>
<dbReference type="SUPFAM" id="SSF46977">
    <property type="entry name" value="Succinate dehydrogenase/fumarate reductase flavoprotein C-terminal domain"/>
    <property type="match status" value="1"/>
</dbReference>
<evidence type="ECO:0000259" key="13">
    <source>
        <dbReference type="Pfam" id="PF00890"/>
    </source>
</evidence>
<dbReference type="GO" id="GO:0005737">
    <property type="term" value="C:cytoplasm"/>
    <property type="evidence" value="ECO:0007669"/>
    <property type="project" value="UniProtKB-SubCell"/>
</dbReference>
<evidence type="ECO:0000256" key="12">
    <source>
        <dbReference type="RuleBase" id="RU362049"/>
    </source>
</evidence>
<dbReference type="RefSeq" id="WP_063387961.1">
    <property type="nucleotide sequence ID" value="NZ_LWBR01000024.1"/>
</dbReference>
<dbReference type="Proteomes" id="UP000076476">
    <property type="component" value="Unassembled WGS sequence"/>
</dbReference>
<reference evidence="15 16" key="1">
    <citation type="submission" date="2016-04" db="EMBL/GenBank/DDBJ databases">
        <title>Draft genome sequence of Aeribacillus pallidus 8m3 from petroleum reservoir.</title>
        <authorList>
            <person name="Poltaraus A.B."/>
            <person name="Nazina T.N."/>
            <person name="Tourova T.P."/>
            <person name="Malakho S.M."/>
            <person name="Korshunova A.V."/>
            <person name="Sokolova D.S."/>
        </authorList>
    </citation>
    <scope>NUCLEOTIDE SEQUENCE [LARGE SCALE GENOMIC DNA]</scope>
    <source>
        <strain evidence="15 16">8m3</strain>
    </source>
</reference>
<dbReference type="EMBL" id="LWBR01000024">
    <property type="protein sequence ID" value="KZN96200.1"/>
    <property type="molecule type" value="Genomic_DNA"/>
</dbReference>
<evidence type="ECO:0000256" key="1">
    <source>
        <dbReference type="ARBA" id="ARBA00001974"/>
    </source>
</evidence>
<dbReference type="EC" id="1.4.3.16" evidence="4 11"/>
<proteinExistence type="inferred from homology"/>
<evidence type="ECO:0000256" key="8">
    <source>
        <dbReference type="ARBA" id="ARBA00022827"/>
    </source>
</evidence>
<comment type="cofactor">
    <cofactor evidence="1 12">
        <name>FAD</name>
        <dbReference type="ChEBI" id="CHEBI:57692"/>
    </cofactor>
</comment>
<dbReference type="NCBIfam" id="NF005978">
    <property type="entry name" value="PRK08071.1"/>
    <property type="match status" value="1"/>
</dbReference>
<evidence type="ECO:0000256" key="11">
    <source>
        <dbReference type="NCBIfam" id="TIGR00551"/>
    </source>
</evidence>
<keyword evidence="8 12" id="KW-0274">FAD</keyword>
<dbReference type="InterPro" id="IPR027477">
    <property type="entry name" value="Succ_DH/fumarate_Rdtase_cat_sf"/>
</dbReference>
<dbReference type="Pfam" id="PF02910">
    <property type="entry name" value="Succ_DH_flav_C"/>
    <property type="match status" value="1"/>
</dbReference>
<dbReference type="SUPFAM" id="SSF51905">
    <property type="entry name" value="FAD/NAD(P)-binding domain"/>
    <property type="match status" value="1"/>
</dbReference>
<feature type="domain" description="FAD-dependent oxidoreductase 2 FAD-binding" evidence="13">
    <location>
        <begin position="5"/>
        <end position="370"/>
    </location>
</feature>
<dbReference type="PANTHER" id="PTHR42716">
    <property type="entry name" value="L-ASPARTATE OXIDASE"/>
    <property type="match status" value="1"/>
</dbReference>
<accession>A0A165XMQ6</accession>